<protein>
    <submittedName>
        <fullName evidence="6">Ribosomal RNA processing protein 1</fullName>
    </submittedName>
</protein>
<dbReference type="PANTHER" id="PTHR13026">
    <property type="entry name" value="NNP-1 PROTEIN NOVEL NUCLEAR PROTEIN 1 NOP52"/>
    <property type="match status" value="1"/>
</dbReference>
<dbReference type="Pfam" id="PF05997">
    <property type="entry name" value="Nop52"/>
    <property type="match status" value="1"/>
</dbReference>
<comment type="caution">
    <text evidence="6">The sequence shown here is derived from an EMBL/GenBank/DDBJ whole genome shotgun (WGS) entry which is preliminary data.</text>
</comment>
<evidence type="ECO:0000256" key="2">
    <source>
        <dbReference type="ARBA" id="ARBA00006374"/>
    </source>
</evidence>
<feature type="region of interest" description="Disordered" evidence="5">
    <location>
        <begin position="462"/>
        <end position="481"/>
    </location>
</feature>
<accession>A0AAW2YVP5</accession>
<dbReference type="Proteomes" id="UP001431209">
    <property type="component" value="Unassembled WGS sequence"/>
</dbReference>
<evidence type="ECO:0000256" key="5">
    <source>
        <dbReference type="SAM" id="MobiDB-lite"/>
    </source>
</evidence>
<dbReference type="InterPro" id="IPR010301">
    <property type="entry name" value="RRP1"/>
</dbReference>
<sequence>MNLVRIIHKLSAVQDTLVRNEALQDARNFVQGRPYKDLKNEEVDLEFRKLWQGLFYYFWLTDKEKPQEDAAESMASMIHLINDDMAALTWLSTFFDTLIATWIKLDKHRMSKYYLLVRLVFQQTFTFLDERKYQKQLSRKFLEILRKGPFSDDHGLLVSLRIHITDLFILELKQYGSDHITEKTLHKMLELFLTKLAYTHDTSLVRSITENVLEPLSYEKEQKLEDYVDEEEKNEKDELVVLPVNYKLLCDTLSTLGQDKKCKNREVCYAWKKLFESKYLTSADDILEQQEKELQELEQSTKKQLPEQKPKKQNKKQEEKKQNKKQEEVIDIITPSARKLTDPDADSEDDEGWEDVDEGDWFDAVDDDEQDDEDADLLSYDNIDLYDDDDEEDDDQDGDYGEDEELINMEALRKRIRLSQKKKLFRQKLDDMLMYQDTVPEDDVVEAIHKAVAPMDVKVTTKSEVTPKETTPSDDTEKIARRRGVVFSLDNNKVKLFEKTHVVEKTPISESSPKKSLLKKRLASEVEKPKNPPLVPQNLKKKRKK</sequence>
<evidence type="ECO:0000256" key="1">
    <source>
        <dbReference type="ARBA" id="ARBA00004123"/>
    </source>
</evidence>
<keyword evidence="3" id="KW-0698">rRNA processing</keyword>
<evidence type="ECO:0000313" key="6">
    <source>
        <dbReference type="EMBL" id="KAL0481180.1"/>
    </source>
</evidence>
<feature type="compositionally biased region" description="Acidic residues" evidence="5">
    <location>
        <begin position="384"/>
        <end position="403"/>
    </location>
</feature>
<name>A0AAW2YVP5_9EUKA</name>
<evidence type="ECO:0000256" key="3">
    <source>
        <dbReference type="ARBA" id="ARBA00022552"/>
    </source>
</evidence>
<dbReference type="EMBL" id="JAOPGA020000734">
    <property type="protein sequence ID" value="KAL0481180.1"/>
    <property type="molecule type" value="Genomic_DNA"/>
</dbReference>
<evidence type="ECO:0000256" key="4">
    <source>
        <dbReference type="ARBA" id="ARBA00023242"/>
    </source>
</evidence>
<keyword evidence="4" id="KW-0539">Nucleus</keyword>
<feature type="region of interest" description="Disordered" evidence="5">
    <location>
        <begin position="297"/>
        <end position="403"/>
    </location>
</feature>
<comment type="similarity">
    <text evidence="2">Belongs to the RRP1 family.</text>
</comment>
<dbReference type="GO" id="GO:0005634">
    <property type="term" value="C:nucleus"/>
    <property type="evidence" value="ECO:0007669"/>
    <property type="project" value="UniProtKB-SubCell"/>
</dbReference>
<keyword evidence="7" id="KW-1185">Reference proteome</keyword>
<dbReference type="GO" id="GO:0030688">
    <property type="term" value="C:preribosome, small subunit precursor"/>
    <property type="evidence" value="ECO:0007669"/>
    <property type="project" value="InterPro"/>
</dbReference>
<reference evidence="6 7" key="1">
    <citation type="submission" date="2024-03" db="EMBL/GenBank/DDBJ databases">
        <title>The Acrasis kona genome and developmental transcriptomes reveal deep origins of eukaryotic multicellular pathways.</title>
        <authorList>
            <person name="Sheikh S."/>
            <person name="Fu C.-J."/>
            <person name="Brown M.W."/>
            <person name="Baldauf S.L."/>
        </authorList>
    </citation>
    <scope>NUCLEOTIDE SEQUENCE [LARGE SCALE GENOMIC DNA]</scope>
    <source>
        <strain evidence="6 7">ATCC MYA-3509</strain>
    </source>
</reference>
<dbReference type="GO" id="GO:0006364">
    <property type="term" value="P:rRNA processing"/>
    <property type="evidence" value="ECO:0007669"/>
    <property type="project" value="UniProtKB-KW"/>
</dbReference>
<comment type="subcellular location">
    <subcellularLocation>
        <location evidence="1">Nucleus</location>
    </subcellularLocation>
</comment>
<feature type="compositionally biased region" description="Basic and acidic residues" evidence="5">
    <location>
        <begin position="297"/>
        <end position="328"/>
    </location>
</feature>
<proteinExistence type="inferred from homology"/>
<evidence type="ECO:0000313" key="7">
    <source>
        <dbReference type="Proteomes" id="UP001431209"/>
    </source>
</evidence>
<gene>
    <name evidence="6" type="ORF">AKO1_012602</name>
</gene>
<dbReference type="AlphaFoldDB" id="A0AAW2YVP5"/>
<dbReference type="PANTHER" id="PTHR13026:SF0">
    <property type="entry name" value="RIBOSOMAL RNA PROCESSING 1B"/>
    <property type="match status" value="1"/>
</dbReference>
<feature type="region of interest" description="Disordered" evidence="5">
    <location>
        <begin position="504"/>
        <end position="545"/>
    </location>
</feature>
<feature type="compositionally biased region" description="Acidic residues" evidence="5">
    <location>
        <begin position="343"/>
        <end position="376"/>
    </location>
</feature>
<organism evidence="6 7">
    <name type="scientific">Acrasis kona</name>
    <dbReference type="NCBI Taxonomy" id="1008807"/>
    <lineage>
        <taxon>Eukaryota</taxon>
        <taxon>Discoba</taxon>
        <taxon>Heterolobosea</taxon>
        <taxon>Tetramitia</taxon>
        <taxon>Eutetramitia</taxon>
        <taxon>Acrasidae</taxon>
        <taxon>Acrasis</taxon>
    </lineage>
</organism>